<evidence type="ECO:0000313" key="5">
    <source>
        <dbReference type="Proteomes" id="UP000194761"/>
    </source>
</evidence>
<feature type="region of interest" description="Disordered" evidence="2">
    <location>
        <begin position="325"/>
        <end position="347"/>
    </location>
</feature>
<dbReference type="AlphaFoldDB" id="A0A243RSF7"/>
<reference evidence="4 5" key="1">
    <citation type="submission" date="2017-05" db="EMBL/GenBank/DDBJ databases">
        <title>Biotechnological potential of actinobacteria isolated from South African environments.</title>
        <authorList>
            <person name="Le Roes-Hill M."/>
            <person name="Prins A."/>
            <person name="Durrell K.A."/>
        </authorList>
    </citation>
    <scope>NUCLEOTIDE SEQUENCE [LARGE SCALE GENOMIC DNA]</scope>
    <source>
        <strain evidence="4">M26</strain>
    </source>
</reference>
<dbReference type="Proteomes" id="UP000194761">
    <property type="component" value="Unassembled WGS sequence"/>
</dbReference>
<comment type="similarity">
    <text evidence="1">Belongs to the NAD(P)-dependent epimerase/dehydratase family.</text>
</comment>
<organism evidence="4 5">
    <name type="scientific">Streptosporangium minutum</name>
    <dbReference type="NCBI Taxonomy" id="569862"/>
    <lineage>
        <taxon>Bacteria</taxon>
        <taxon>Bacillati</taxon>
        <taxon>Actinomycetota</taxon>
        <taxon>Actinomycetes</taxon>
        <taxon>Streptosporangiales</taxon>
        <taxon>Streptosporangiaceae</taxon>
        <taxon>Streptosporangium</taxon>
    </lineage>
</organism>
<dbReference type="InterPro" id="IPR001509">
    <property type="entry name" value="Epimerase_deHydtase"/>
</dbReference>
<proteinExistence type="inferred from homology"/>
<evidence type="ECO:0000256" key="1">
    <source>
        <dbReference type="ARBA" id="ARBA00007637"/>
    </source>
</evidence>
<evidence type="ECO:0000313" key="4">
    <source>
        <dbReference type="EMBL" id="OUC97978.1"/>
    </source>
</evidence>
<dbReference type="Pfam" id="PF01370">
    <property type="entry name" value="Epimerase"/>
    <property type="match status" value="1"/>
</dbReference>
<evidence type="ECO:0000256" key="2">
    <source>
        <dbReference type="SAM" id="MobiDB-lite"/>
    </source>
</evidence>
<dbReference type="Gene3D" id="3.90.25.10">
    <property type="entry name" value="UDP-galactose 4-epimerase, domain 1"/>
    <property type="match status" value="1"/>
</dbReference>
<dbReference type="PANTHER" id="PTHR43000">
    <property type="entry name" value="DTDP-D-GLUCOSE 4,6-DEHYDRATASE-RELATED"/>
    <property type="match status" value="1"/>
</dbReference>
<feature type="compositionally biased region" description="Polar residues" evidence="2">
    <location>
        <begin position="327"/>
        <end position="336"/>
    </location>
</feature>
<evidence type="ECO:0000259" key="3">
    <source>
        <dbReference type="Pfam" id="PF01370"/>
    </source>
</evidence>
<accession>A0A243RSF7</accession>
<dbReference type="SUPFAM" id="SSF51735">
    <property type="entry name" value="NAD(P)-binding Rossmann-fold domains"/>
    <property type="match status" value="1"/>
</dbReference>
<protein>
    <submittedName>
        <fullName evidence="4">GDP-mannose 4,6-dehydratase</fullName>
    </submittedName>
</protein>
<dbReference type="RefSeq" id="WP_086570208.1">
    <property type="nucleotide sequence ID" value="NZ_NGFP01000028.1"/>
</dbReference>
<feature type="domain" description="NAD-dependent epimerase/dehydratase" evidence="3">
    <location>
        <begin position="3"/>
        <end position="235"/>
    </location>
</feature>
<dbReference type="Gene3D" id="3.40.50.720">
    <property type="entry name" value="NAD(P)-binding Rossmann-like Domain"/>
    <property type="match status" value="1"/>
</dbReference>
<comment type="caution">
    <text evidence="4">The sequence shown here is derived from an EMBL/GenBank/DDBJ whole genome shotgun (WGS) entry which is preliminary data.</text>
</comment>
<dbReference type="EMBL" id="NGFP01000028">
    <property type="protein sequence ID" value="OUC97978.1"/>
    <property type="molecule type" value="Genomic_DNA"/>
</dbReference>
<dbReference type="InterPro" id="IPR036291">
    <property type="entry name" value="NAD(P)-bd_dom_sf"/>
</dbReference>
<sequence>MRILVTGGAGFIGANVCRALTTRSEVESVTVLDDLSSGDLRNLDGVGVDVVTGSILDEGLLAELVGGSTHVIHLAARPSVPRSLKDPLATHTVNVTGTLRVLEACRGSRPHLILASSSSVYGDRREPRKHEDLPTRPLSPYGASKLAMEAYALAYAESYGLPVLPFRFFNVYGPLQAADHAYAAVIPTFVSAALHGRPVPIHGDGNQARDFTYVGSVIAVLVDAAVHQVTSRKPVNLAFGTRASLLSLKDALASVLGRPIEATFLPPRTGDIRESQASPRLLVDLFPGVRPVSLDDGLRMTVAWFEKAMTHLPTAGTSRVCVPDVASSPSTGNQTAFHHMKSGEVGE</sequence>
<keyword evidence="5" id="KW-1185">Reference proteome</keyword>
<gene>
    <name evidence="4" type="ORF">CA984_09035</name>
</gene>
<name>A0A243RSF7_9ACTN</name>